<keyword evidence="4 5" id="KW-0472">Membrane</keyword>
<organism evidence="7">
    <name type="scientific">bioreactor metagenome</name>
    <dbReference type="NCBI Taxonomy" id="1076179"/>
    <lineage>
        <taxon>unclassified sequences</taxon>
        <taxon>metagenomes</taxon>
        <taxon>ecological metagenomes</taxon>
    </lineage>
</organism>
<dbReference type="InterPro" id="IPR007016">
    <property type="entry name" value="O-antigen_ligase-rel_domated"/>
</dbReference>
<feature type="transmembrane region" description="Helical" evidence="5">
    <location>
        <begin position="241"/>
        <end position="259"/>
    </location>
</feature>
<gene>
    <name evidence="7" type="ORF">SDC9_00307</name>
</gene>
<feature type="domain" description="O-antigen ligase-related" evidence="6">
    <location>
        <begin position="224"/>
        <end position="368"/>
    </location>
</feature>
<dbReference type="AlphaFoldDB" id="A0A644SM27"/>
<dbReference type="GO" id="GO:0016020">
    <property type="term" value="C:membrane"/>
    <property type="evidence" value="ECO:0007669"/>
    <property type="project" value="UniProtKB-SubCell"/>
</dbReference>
<proteinExistence type="predicted"/>
<comment type="subcellular location">
    <subcellularLocation>
        <location evidence="1">Membrane</location>
        <topology evidence="1">Multi-pass membrane protein</topology>
    </subcellularLocation>
</comment>
<protein>
    <recommendedName>
        <fullName evidence="6">O-antigen ligase-related domain-containing protein</fullName>
    </recommendedName>
</protein>
<keyword evidence="3 5" id="KW-1133">Transmembrane helix</keyword>
<accession>A0A644SM27</accession>
<evidence type="ECO:0000256" key="1">
    <source>
        <dbReference type="ARBA" id="ARBA00004141"/>
    </source>
</evidence>
<dbReference type="EMBL" id="VSSQ01000001">
    <property type="protein sequence ID" value="MPL54841.1"/>
    <property type="molecule type" value="Genomic_DNA"/>
</dbReference>
<evidence type="ECO:0000259" key="6">
    <source>
        <dbReference type="Pfam" id="PF04932"/>
    </source>
</evidence>
<feature type="transmembrane region" description="Helical" evidence="5">
    <location>
        <begin position="388"/>
        <end position="421"/>
    </location>
</feature>
<dbReference type="PANTHER" id="PTHR37422:SF13">
    <property type="entry name" value="LIPOPOLYSACCHARIDE BIOSYNTHESIS PROTEIN PA4999-RELATED"/>
    <property type="match status" value="1"/>
</dbReference>
<feature type="transmembrane region" description="Helical" evidence="5">
    <location>
        <begin position="360"/>
        <end position="376"/>
    </location>
</feature>
<feature type="transmembrane region" description="Helical" evidence="5">
    <location>
        <begin position="15"/>
        <end position="38"/>
    </location>
</feature>
<dbReference type="InterPro" id="IPR051533">
    <property type="entry name" value="WaaL-like"/>
</dbReference>
<feature type="transmembrane region" description="Helical" evidence="5">
    <location>
        <begin position="130"/>
        <end position="150"/>
    </location>
</feature>
<evidence type="ECO:0000256" key="4">
    <source>
        <dbReference type="ARBA" id="ARBA00023136"/>
    </source>
</evidence>
<feature type="transmembrane region" description="Helical" evidence="5">
    <location>
        <begin position="266"/>
        <end position="284"/>
    </location>
</feature>
<feature type="transmembrane region" description="Helical" evidence="5">
    <location>
        <begin position="162"/>
        <end position="179"/>
    </location>
</feature>
<keyword evidence="2 5" id="KW-0812">Transmembrane</keyword>
<reference evidence="7" key="1">
    <citation type="submission" date="2019-08" db="EMBL/GenBank/DDBJ databases">
        <authorList>
            <person name="Kucharzyk K."/>
            <person name="Murdoch R.W."/>
            <person name="Higgins S."/>
            <person name="Loffler F."/>
        </authorList>
    </citation>
    <scope>NUCLEOTIDE SEQUENCE</scope>
</reference>
<dbReference type="Pfam" id="PF04932">
    <property type="entry name" value="Wzy_C"/>
    <property type="match status" value="1"/>
</dbReference>
<evidence type="ECO:0000313" key="7">
    <source>
        <dbReference type="EMBL" id="MPL54841.1"/>
    </source>
</evidence>
<feature type="transmembrane region" description="Helical" evidence="5">
    <location>
        <begin position="185"/>
        <end position="208"/>
    </location>
</feature>
<feature type="transmembrane region" description="Helical" evidence="5">
    <location>
        <begin position="50"/>
        <end position="67"/>
    </location>
</feature>
<evidence type="ECO:0000256" key="2">
    <source>
        <dbReference type="ARBA" id="ARBA00022692"/>
    </source>
</evidence>
<sequence length="434" mass="49842">MKYRTTEYTGYITKWAIVCLLLLLVPYSQILLFGFFIYKYFSHKYDSIDIVILFFLMFFVQNIVPIPEQLTIVLRYSLVLSLLVKAVLFYHSKILGSFSANQRMIVVFLIYVLINSLIISVIPLHSLKQLPLFLLLFIVSSFGAKQFSHFDFSYKIKNIESLYMVVLVMSILALPIPSISYYKNFIGFSGISVHPNALGIFLSPFSGYALARFFRTKKRYYLIFFIISFASIYLSQSRTSLFSIFLGFIVFFSVNNSFRKLFSRKLLLLVLPLLLTFLLFSDQIQVLSKEFLLKSGDDTFVESVKRSRGDLLQNQIANIDKNPILGIGFKVPSNKSLDTGGEDKLYYEKGNMLTATIEELGFTGLLLMLLVFIFLIRRQGRFTYNTEYQLLPIIAIFTTLGEATLFAIGGLGTFIWLLIFLSKSNYYNGNTIEN</sequence>
<feature type="transmembrane region" description="Helical" evidence="5">
    <location>
        <begin position="104"/>
        <end position="124"/>
    </location>
</feature>
<comment type="caution">
    <text evidence="7">The sequence shown here is derived from an EMBL/GenBank/DDBJ whole genome shotgun (WGS) entry which is preliminary data.</text>
</comment>
<feature type="transmembrane region" description="Helical" evidence="5">
    <location>
        <begin position="220"/>
        <end position="235"/>
    </location>
</feature>
<feature type="transmembrane region" description="Helical" evidence="5">
    <location>
        <begin position="73"/>
        <end position="92"/>
    </location>
</feature>
<name>A0A644SM27_9ZZZZ</name>
<evidence type="ECO:0000256" key="3">
    <source>
        <dbReference type="ARBA" id="ARBA00022989"/>
    </source>
</evidence>
<dbReference type="PANTHER" id="PTHR37422">
    <property type="entry name" value="TEICHURONIC ACID BIOSYNTHESIS PROTEIN TUAE"/>
    <property type="match status" value="1"/>
</dbReference>
<evidence type="ECO:0000256" key="5">
    <source>
        <dbReference type="SAM" id="Phobius"/>
    </source>
</evidence>